<evidence type="ECO:0000313" key="2">
    <source>
        <dbReference type="Proteomes" id="UP000054703"/>
    </source>
</evidence>
<reference evidence="1 2" key="1">
    <citation type="submission" date="2015-11" db="EMBL/GenBank/DDBJ databases">
        <title>Genomic analysis of 38 Legionella species identifies large and diverse effector repertoires.</title>
        <authorList>
            <person name="Burstein D."/>
            <person name="Amaro F."/>
            <person name="Zusman T."/>
            <person name="Lifshitz Z."/>
            <person name="Cohen O."/>
            <person name="Gilbert J.A."/>
            <person name="Pupko T."/>
            <person name="Shuman H.A."/>
            <person name="Segal G."/>
        </authorList>
    </citation>
    <scope>NUCLEOTIDE SEQUENCE [LARGE SCALE GENOMIC DNA]</scope>
    <source>
        <strain evidence="1 2">SC-63-C7</strain>
    </source>
</reference>
<accession>A0A0W0YPT1</accession>
<evidence type="ECO:0000313" key="1">
    <source>
        <dbReference type="EMBL" id="KTD58859.1"/>
    </source>
</evidence>
<dbReference type="PATRIC" id="fig|45074.5.peg.2656"/>
<dbReference type="EMBL" id="LNYU01000061">
    <property type="protein sequence ID" value="KTD58859.1"/>
    <property type="molecule type" value="Genomic_DNA"/>
</dbReference>
<dbReference type="AlphaFoldDB" id="A0A0W0YPT1"/>
<gene>
    <name evidence="1" type="ORF">Lsan_2474</name>
</gene>
<organism evidence="1 2">
    <name type="scientific">Legionella santicrucis</name>
    <dbReference type="NCBI Taxonomy" id="45074"/>
    <lineage>
        <taxon>Bacteria</taxon>
        <taxon>Pseudomonadati</taxon>
        <taxon>Pseudomonadota</taxon>
        <taxon>Gammaproteobacteria</taxon>
        <taxon>Legionellales</taxon>
        <taxon>Legionellaceae</taxon>
        <taxon>Legionella</taxon>
    </lineage>
</organism>
<dbReference type="Proteomes" id="UP000054703">
    <property type="component" value="Unassembled WGS sequence"/>
</dbReference>
<sequence length="246" mass="28436">MSNLAPLSMNVYPEDPIDVRILIKVCNAEYVEGILNGNLYMKPFEYFRRLEEKTIRGDVLEGIDASYRSEDISLQIKDKNGIFIPIGGLIGRANFHNNYIENTNLFSMSGFSLENLSEGNNQFLLDSRFSTFGDKAVIIYDVPKFFLKIKKGFESKKKIIQIPNEPFYFRHIDYVSANYNGRLGFFRKLDSYKWQQELRIAIYRNVKSLSSKPYVFRVGSLKHISIVFDTQHLITKGLLINSSSRP</sequence>
<dbReference type="OrthoDB" id="6905277at2"/>
<comment type="caution">
    <text evidence="1">The sequence shown here is derived from an EMBL/GenBank/DDBJ whole genome shotgun (WGS) entry which is preliminary data.</text>
</comment>
<name>A0A0W0YPT1_9GAMM</name>
<protein>
    <submittedName>
        <fullName evidence="1">Uncharacterized protein</fullName>
    </submittedName>
</protein>
<keyword evidence="2" id="KW-1185">Reference proteome</keyword>
<dbReference type="RefSeq" id="WP_058514560.1">
    <property type="nucleotide sequence ID" value="NZ_CAAAIH010000101.1"/>
</dbReference>
<proteinExistence type="predicted"/>